<evidence type="ECO:0000256" key="3">
    <source>
        <dbReference type="ARBA" id="ARBA00022670"/>
    </source>
</evidence>
<evidence type="ECO:0000313" key="11">
    <source>
        <dbReference type="Proteomes" id="UP000094527"/>
    </source>
</evidence>
<sequence length="336" mass="37727">MASTCTMCKSCPYSYLDEPRYKDLVHRLIAHLDKKRMEATVSKLSGFHSRNAQRKEYSGSSGAEGWLENEIKSTLADYKGGSGSIRLLGDPLLSKPEMKEFPYHQQNILVTLEGQDPSLQSELIILGAHYDSIVGINLDHGEGSAEAAPGADDNGTGVAVLLEVLRLIAKFGIKFKHSVELHWYTAKETEEEGSGDVVKRYCDEDKKVAGMLNLDSLGYQNQTTGTGGRAIAGYVLSYWDEHHHLRTTDRKLTAFVKMLVGEYLQVEYKIRKTENRDVHNSDHYPWYAEGYPSAYVTEFDDNPYRHSTHDLISSVNFEMVNEFAKLGLPFSLSWGS</sequence>
<dbReference type="OrthoDB" id="76293at2759"/>
<evidence type="ECO:0000256" key="7">
    <source>
        <dbReference type="ARBA" id="ARBA00022833"/>
    </source>
</evidence>
<dbReference type="SUPFAM" id="SSF53187">
    <property type="entry name" value="Zn-dependent exopeptidases"/>
    <property type="match status" value="1"/>
</dbReference>
<keyword evidence="5" id="KW-0732">Signal</keyword>
<evidence type="ECO:0000256" key="1">
    <source>
        <dbReference type="ARBA" id="ARBA00001947"/>
    </source>
</evidence>
<keyword evidence="6" id="KW-0378">Hydrolase</keyword>
<keyword evidence="2 10" id="KW-0031">Aminopeptidase</keyword>
<protein>
    <submittedName>
        <fullName evidence="10">Leucine aminopeptidase 1</fullName>
    </submittedName>
</protein>
<dbReference type="STRING" id="48709.A0A1D2MCI3"/>
<keyword evidence="7" id="KW-0862">Zinc</keyword>
<dbReference type="Pfam" id="PF04389">
    <property type="entry name" value="Peptidase_M28"/>
    <property type="match status" value="1"/>
</dbReference>
<dbReference type="Proteomes" id="UP000094527">
    <property type="component" value="Unassembled WGS sequence"/>
</dbReference>
<dbReference type="GO" id="GO:0004177">
    <property type="term" value="F:aminopeptidase activity"/>
    <property type="evidence" value="ECO:0007669"/>
    <property type="project" value="UniProtKB-KW"/>
</dbReference>
<dbReference type="GO" id="GO:0008235">
    <property type="term" value="F:metalloexopeptidase activity"/>
    <property type="evidence" value="ECO:0007669"/>
    <property type="project" value="InterPro"/>
</dbReference>
<dbReference type="GO" id="GO:0006508">
    <property type="term" value="P:proteolysis"/>
    <property type="evidence" value="ECO:0007669"/>
    <property type="project" value="UniProtKB-KW"/>
</dbReference>
<comment type="similarity">
    <text evidence="8">Belongs to the peptidase M28 family. M28E subfamily.</text>
</comment>
<evidence type="ECO:0000256" key="8">
    <source>
        <dbReference type="ARBA" id="ARBA00043962"/>
    </source>
</evidence>
<dbReference type="Gene3D" id="3.40.630.10">
    <property type="entry name" value="Zn peptidases"/>
    <property type="match status" value="1"/>
</dbReference>
<comment type="cofactor">
    <cofactor evidence="1">
        <name>Zn(2+)</name>
        <dbReference type="ChEBI" id="CHEBI:29105"/>
    </cofactor>
</comment>
<evidence type="ECO:0000256" key="5">
    <source>
        <dbReference type="ARBA" id="ARBA00022729"/>
    </source>
</evidence>
<comment type="caution">
    <text evidence="10">The sequence shown here is derived from an EMBL/GenBank/DDBJ whole genome shotgun (WGS) entry which is preliminary data.</text>
</comment>
<organism evidence="10 11">
    <name type="scientific">Orchesella cincta</name>
    <name type="common">Springtail</name>
    <name type="synonym">Podura cincta</name>
    <dbReference type="NCBI Taxonomy" id="48709"/>
    <lineage>
        <taxon>Eukaryota</taxon>
        <taxon>Metazoa</taxon>
        <taxon>Ecdysozoa</taxon>
        <taxon>Arthropoda</taxon>
        <taxon>Hexapoda</taxon>
        <taxon>Collembola</taxon>
        <taxon>Entomobryomorpha</taxon>
        <taxon>Entomobryoidea</taxon>
        <taxon>Orchesellidae</taxon>
        <taxon>Orchesellinae</taxon>
        <taxon>Orchesella</taxon>
    </lineage>
</organism>
<dbReference type="PANTHER" id="PTHR12147">
    <property type="entry name" value="METALLOPEPTIDASE M28 FAMILY MEMBER"/>
    <property type="match status" value="1"/>
</dbReference>
<dbReference type="PANTHER" id="PTHR12147:SF56">
    <property type="entry name" value="AMINOPEPTIDASE YDR415C-RELATED"/>
    <property type="match status" value="1"/>
</dbReference>
<evidence type="ECO:0000256" key="4">
    <source>
        <dbReference type="ARBA" id="ARBA00022723"/>
    </source>
</evidence>
<accession>A0A1D2MCI3</accession>
<reference evidence="10 11" key="1">
    <citation type="journal article" date="2016" name="Genome Biol. Evol.">
        <title>Gene Family Evolution Reflects Adaptation to Soil Environmental Stressors in the Genome of the Collembolan Orchesella cincta.</title>
        <authorList>
            <person name="Faddeeva-Vakhrusheva A."/>
            <person name="Derks M.F."/>
            <person name="Anvar S.Y."/>
            <person name="Agamennone V."/>
            <person name="Suring W."/>
            <person name="Smit S."/>
            <person name="van Straalen N.M."/>
            <person name="Roelofs D."/>
        </authorList>
    </citation>
    <scope>NUCLEOTIDE SEQUENCE [LARGE SCALE GENOMIC DNA]</scope>
    <source>
        <tissue evidence="10">Mixed pool</tissue>
    </source>
</reference>
<dbReference type="AlphaFoldDB" id="A0A1D2MCI3"/>
<name>A0A1D2MCI3_ORCCI</name>
<proteinExistence type="inferred from homology"/>
<evidence type="ECO:0000256" key="2">
    <source>
        <dbReference type="ARBA" id="ARBA00022438"/>
    </source>
</evidence>
<keyword evidence="3" id="KW-0645">Protease</keyword>
<gene>
    <name evidence="10" type="ORF">Ocin01_16090</name>
</gene>
<feature type="domain" description="Peptidase M28" evidence="9">
    <location>
        <begin position="107"/>
        <end position="325"/>
    </location>
</feature>
<dbReference type="EMBL" id="LJIJ01001891">
    <property type="protein sequence ID" value="ODM90594.1"/>
    <property type="molecule type" value="Genomic_DNA"/>
</dbReference>
<dbReference type="InterPro" id="IPR007484">
    <property type="entry name" value="Peptidase_M28"/>
</dbReference>
<dbReference type="GO" id="GO:0046872">
    <property type="term" value="F:metal ion binding"/>
    <property type="evidence" value="ECO:0007669"/>
    <property type="project" value="UniProtKB-KW"/>
</dbReference>
<evidence type="ECO:0000259" key="9">
    <source>
        <dbReference type="Pfam" id="PF04389"/>
    </source>
</evidence>
<dbReference type="InterPro" id="IPR045175">
    <property type="entry name" value="M28_fam"/>
</dbReference>
<keyword evidence="4" id="KW-0479">Metal-binding</keyword>
<evidence type="ECO:0000313" key="10">
    <source>
        <dbReference type="EMBL" id="ODM90594.1"/>
    </source>
</evidence>
<evidence type="ECO:0000256" key="6">
    <source>
        <dbReference type="ARBA" id="ARBA00022801"/>
    </source>
</evidence>
<keyword evidence="11" id="KW-1185">Reference proteome</keyword>